<reference evidence="1" key="1">
    <citation type="submission" date="2023-04" db="EMBL/GenBank/DDBJ databases">
        <title>Ambrosiozyma monospora NBRC 1965.</title>
        <authorList>
            <person name="Ichikawa N."/>
            <person name="Sato H."/>
            <person name="Tonouchi N."/>
        </authorList>
    </citation>
    <scope>NUCLEOTIDE SEQUENCE</scope>
    <source>
        <strain evidence="1">NBRC 1965</strain>
    </source>
</reference>
<dbReference type="EMBL" id="BSXU01014261">
    <property type="protein sequence ID" value="GME80524.1"/>
    <property type="molecule type" value="Genomic_DNA"/>
</dbReference>
<keyword evidence="2" id="KW-1185">Reference proteome</keyword>
<dbReference type="Proteomes" id="UP001165063">
    <property type="component" value="Unassembled WGS sequence"/>
</dbReference>
<name>A0A9W6T8R5_AMBMO</name>
<gene>
    <name evidence="1" type="ORF">Amon01_000986100</name>
</gene>
<proteinExistence type="predicted"/>
<organism evidence="1 2">
    <name type="scientific">Ambrosiozyma monospora</name>
    <name type="common">Yeast</name>
    <name type="synonym">Endomycopsis monosporus</name>
    <dbReference type="NCBI Taxonomy" id="43982"/>
    <lineage>
        <taxon>Eukaryota</taxon>
        <taxon>Fungi</taxon>
        <taxon>Dikarya</taxon>
        <taxon>Ascomycota</taxon>
        <taxon>Saccharomycotina</taxon>
        <taxon>Pichiomycetes</taxon>
        <taxon>Pichiales</taxon>
        <taxon>Pichiaceae</taxon>
        <taxon>Ambrosiozyma</taxon>
    </lineage>
</organism>
<dbReference type="AlphaFoldDB" id="A0A9W6T8R5"/>
<evidence type="ECO:0000313" key="1">
    <source>
        <dbReference type="EMBL" id="GME80524.1"/>
    </source>
</evidence>
<comment type="caution">
    <text evidence="1">The sequence shown here is derived from an EMBL/GenBank/DDBJ whole genome shotgun (WGS) entry which is preliminary data.</text>
</comment>
<evidence type="ECO:0000313" key="2">
    <source>
        <dbReference type="Proteomes" id="UP001165063"/>
    </source>
</evidence>
<sequence length="67" mass="6859">MASPTSVVLLEPPKSAVVTPASMALPTAFSMALPSSNKFKDNFNIIAADKIVAIGLTLPFGKSGAEP</sequence>
<protein>
    <submittedName>
        <fullName evidence="1">Unnamed protein product</fullName>
    </submittedName>
</protein>
<accession>A0A9W6T8R5</accession>